<gene>
    <name evidence="3" type="ORF">SAMN05660206_102144</name>
</gene>
<keyword evidence="3" id="KW-0808">Transferase</keyword>
<keyword evidence="1" id="KW-0732">Signal</keyword>
<evidence type="ECO:0000259" key="2">
    <source>
        <dbReference type="PROSITE" id="PS50206"/>
    </source>
</evidence>
<reference evidence="3 4" key="1">
    <citation type="submission" date="2016-10" db="EMBL/GenBank/DDBJ databases">
        <authorList>
            <person name="de Groot N.N."/>
        </authorList>
    </citation>
    <scope>NUCLEOTIDE SEQUENCE [LARGE SCALE GENOMIC DNA]</scope>
    <source>
        <strain evidence="3 4">DSM 22789</strain>
    </source>
</reference>
<dbReference type="STRING" id="683125.SAMN05660206_102144"/>
<feature type="signal peptide" evidence="1">
    <location>
        <begin position="1"/>
        <end position="22"/>
    </location>
</feature>
<feature type="domain" description="Rhodanese" evidence="2">
    <location>
        <begin position="44"/>
        <end position="134"/>
    </location>
</feature>
<protein>
    <submittedName>
        <fullName evidence="3">Rhodanese-related sulfurtransferase</fullName>
    </submittedName>
</protein>
<dbReference type="InterPro" id="IPR001763">
    <property type="entry name" value="Rhodanese-like_dom"/>
</dbReference>
<dbReference type="PANTHER" id="PTHR45431">
    <property type="entry name" value="RHODANESE-LIKE DOMAIN-CONTAINING PROTEIN 15, CHLOROPLASTIC"/>
    <property type="match status" value="1"/>
</dbReference>
<dbReference type="PANTHER" id="PTHR45431:SF3">
    <property type="entry name" value="RHODANESE-LIKE DOMAIN-CONTAINING PROTEIN 15, CHLOROPLASTIC"/>
    <property type="match status" value="1"/>
</dbReference>
<dbReference type="GO" id="GO:0016740">
    <property type="term" value="F:transferase activity"/>
    <property type="evidence" value="ECO:0007669"/>
    <property type="project" value="UniProtKB-KW"/>
</dbReference>
<dbReference type="Proteomes" id="UP000198785">
    <property type="component" value="Unassembled WGS sequence"/>
</dbReference>
<dbReference type="AlphaFoldDB" id="A0A1I6Q617"/>
<feature type="chain" id="PRO_5011659515" evidence="1">
    <location>
        <begin position="23"/>
        <end position="146"/>
    </location>
</feature>
<dbReference type="InterPro" id="IPR052367">
    <property type="entry name" value="Thiosulfate_ST/Rhodanese-like"/>
</dbReference>
<evidence type="ECO:0000313" key="3">
    <source>
        <dbReference type="EMBL" id="SFS47911.1"/>
    </source>
</evidence>
<accession>A0A1I6Q617</accession>
<dbReference type="Pfam" id="PF00581">
    <property type="entry name" value="Rhodanese"/>
    <property type="match status" value="1"/>
</dbReference>
<keyword evidence="4" id="KW-1185">Reference proteome</keyword>
<dbReference type="PROSITE" id="PS50206">
    <property type="entry name" value="RHODANESE_3"/>
    <property type="match status" value="1"/>
</dbReference>
<name>A0A1I6Q617_9SPHI</name>
<organism evidence="3 4">
    <name type="scientific">Sphingobacterium wenxiniae</name>
    <dbReference type="NCBI Taxonomy" id="683125"/>
    <lineage>
        <taxon>Bacteria</taxon>
        <taxon>Pseudomonadati</taxon>
        <taxon>Bacteroidota</taxon>
        <taxon>Sphingobacteriia</taxon>
        <taxon>Sphingobacteriales</taxon>
        <taxon>Sphingobacteriaceae</taxon>
        <taxon>Sphingobacterium</taxon>
    </lineage>
</organism>
<proteinExistence type="predicted"/>
<dbReference type="InterPro" id="IPR036873">
    <property type="entry name" value="Rhodanese-like_dom_sf"/>
</dbReference>
<sequence>MMMKKVIFMLLLSVGIGSWATAQEQDSVEIVKLEVHTFLEQVKDTTGIQLIDVRTAEEFQGGHVKHAININLNAEDFEEQVAKLDKSTPVYLYCLGGVRSAKAAERLKKQGFEHIFEMKGGMTQWRSNNLPEVKEEMPEEGNKPKN</sequence>
<evidence type="ECO:0000313" key="4">
    <source>
        <dbReference type="Proteomes" id="UP000198785"/>
    </source>
</evidence>
<dbReference type="SMART" id="SM00450">
    <property type="entry name" value="RHOD"/>
    <property type="match status" value="1"/>
</dbReference>
<dbReference type="OrthoDB" id="9808735at2"/>
<dbReference type="Gene3D" id="3.40.250.10">
    <property type="entry name" value="Rhodanese-like domain"/>
    <property type="match status" value="1"/>
</dbReference>
<evidence type="ECO:0000256" key="1">
    <source>
        <dbReference type="SAM" id="SignalP"/>
    </source>
</evidence>
<dbReference type="SUPFAM" id="SSF52821">
    <property type="entry name" value="Rhodanese/Cell cycle control phosphatase"/>
    <property type="match status" value="1"/>
</dbReference>
<dbReference type="CDD" id="cd00158">
    <property type="entry name" value="RHOD"/>
    <property type="match status" value="1"/>
</dbReference>
<dbReference type="RefSeq" id="WP_093363705.1">
    <property type="nucleotide sequence ID" value="NZ_FOZZ01000002.1"/>
</dbReference>
<dbReference type="EMBL" id="FOZZ01000002">
    <property type="protein sequence ID" value="SFS47911.1"/>
    <property type="molecule type" value="Genomic_DNA"/>
</dbReference>